<evidence type="ECO:0000256" key="1">
    <source>
        <dbReference type="ARBA" id="ARBA00004477"/>
    </source>
</evidence>
<accession>A0A7R9I946</accession>
<keyword evidence="4" id="KW-0378">Hydrolase</keyword>
<feature type="transmembrane region" description="Helical" evidence="8">
    <location>
        <begin position="135"/>
        <end position="154"/>
    </location>
</feature>
<comment type="similarity">
    <text evidence="2">Belongs to the peptidase A22B family.</text>
</comment>
<keyword evidence="7 8" id="KW-0472">Membrane</keyword>
<protein>
    <recommendedName>
        <fullName evidence="10">Minor histocompatibility antigen H13</fullName>
    </recommendedName>
</protein>
<dbReference type="GO" id="GO:0006465">
    <property type="term" value="P:signal peptide processing"/>
    <property type="evidence" value="ECO:0007669"/>
    <property type="project" value="TreeGrafter"/>
</dbReference>
<evidence type="ECO:0000256" key="6">
    <source>
        <dbReference type="ARBA" id="ARBA00022989"/>
    </source>
</evidence>
<organism evidence="9">
    <name type="scientific">Timema tahoe</name>
    <dbReference type="NCBI Taxonomy" id="61484"/>
    <lineage>
        <taxon>Eukaryota</taxon>
        <taxon>Metazoa</taxon>
        <taxon>Ecdysozoa</taxon>
        <taxon>Arthropoda</taxon>
        <taxon>Hexapoda</taxon>
        <taxon>Insecta</taxon>
        <taxon>Pterygota</taxon>
        <taxon>Neoptera</taxon>
        <taxon>Polyneoptera</taxon>
        <taxon>Phasmatodea</taxon>
        <taxon>Timematodea</taxon>
        <taxon>Timematoidea</taxon>
        <taxon>Timematidae</taxon>
        <taxon>Timema</taxon>
    </lineage>
</organism>
<dbReference type="PANTHER" id="PTHR12174">
    <property type="entry name" value="SIGNAL PEPTIDE PEPTIDASE"/>
    <property type="match status" value="1"/>
</dbReference>
<evidence type="ECO:0000256" key="3">
    <source>
        <dbReference type="ARBA" id="ARBA00022692"/>
    </source>
</evidence>
<dbReference type="InterPro" id="IPR007369">
    <property type="entry name" value="Peptidase_A22B_SPP"/>
</dbReference>
<evidence type="ECO:0000256" key="5">
    <source>
        <dbReference type="ARBA" id="ARBA00022824"/>
    </source>
</evidence>
<dbReference type="EMBL" id="OE000062">
    <property type="protein sequence ID" value="CAD7452241.1"/>
    <property type="molecule type" value="Genomic_DNA"/>
</dbReference>
<evidence type="ECO:0008006" key="10">
    <source>
        <dbReference type="Google" id="ProtNLM"/>
    </source>
</evidence>
<gene>
    <name evidence="9" type="ORF">TTEB3V08_LOCUS426</name>
</gene>
<dbReference type="PANTHER" id="PTHR12174:SF23">
    <property type="entry name" value="MINOR HISTOCOMPATIBILITY ANTIGEN H13"/>
    <property type="match status" value="1"/>
</dbReference>
<dbReference type="SMART" id="SM00730">
    <property type="entry name" value="PSN"/>
    <property type="match status" value="1"/>
</dbReference>
<comment type="subcellular location">
    <subcellularLocation>
        <location evidence="1">Endoplasmic reticulum membrane</location>
        <topology evidence="1">Multi-pass membrane protein</topology>
    </subcellularLocation>
</comment>
<feature type="transmembrane region" description="Helical" evidence="8">
    <location>
        <begin position="82"/>
        <end position="102"/>
    </location>
</feature>
<dbReference type="GO" id="GO:0098554">
    <property type="term" value="C:cytoplasmic side of endoplasmic reticulum membrane"/>
    <property type="evidence" value="ECO:0007669"/>
    <property type="project" value="TreeGrafter"/>
</dbReference>
<feature type="transmembrane region" description="Helical" evidence="8">
    <location>
        <begin position="358"/>
        <end position="376"/>
    </location>
</feature>
<reference evidence="9" key="1">
    <citation type="submission" date="2020-11" db="EMBL/GenBank/DDBJ databases">
        <authorList>
            <person name="Tran Van P."/>
        </authorList>
    </citation>
    <scope>NUCLEOTIDE SEQUENCE</scope>
</reference>
<evidence type="ECO:0000256" key="8">
    <source>
        <dbReference type="SAM" id="Phobius"/>
    </source>
</evidence>
<evidence type="ECO:0000256" key="7">
    <source>
        <dbReference type="ARBA" id="ARBA00023136"/>
    </source>
</evidence>
<evidence type="ECO:0000313" key="9">
    <source>
        <dbReference type="EMBL" id="CAD7452241.1"/>
    </source>
</evidence>
<feature type="transmembrane region" description="Helical" evidence="8">
    <location>
        <begin position="329"/>
        <end position="352"/>
    </location>
</feature>
<feature type="transmembrane region" description="Helical" evidence="8">
    <location>
        <begin position="35"/>
        <end position="54"/>
    </location>
</feature>
<feature type="transmembrane region" description="Helical" evidence="8">
    <location>
        <begin position="166"/>
        <end position="190"/>
    </location>
</feature>
<dbReference type="GO" id="GO:0098553">
    <property type="term" value="C:lumenal side of endoplasmic reticulum membrane"/>
    <property type="evidence" value="ECO:0007669"/>
    <property type="project" value="TreeGrafter"/>
</dbReference>
<evidence type="ECO:0000256" key="4">
    <source>
        <dbReference type="ARBA" id="ARBA00022801"/>
    </source>
</evidence>
<proteinExistence type="inferred from homology"/>
<keyword evidence="6 8" id="KW-1133">Transmembrane helix</keyword>
<dbReference type="Pfam" id="PF04258">
    <property type="entry name" value="Peptidase_A22B"/>
    <property type="match status" value="1"/>
</dbReference>
<dbReference type="GO" id="GO:0033619">
    <property type="term" value="P:membrane protein proteolysis"/>
    <property type="evidence" value="ECO:0007669"/>
    <property type="project" value="TreeGrafter"/>
</dbReference>
<evidence type="ECO:0000256" key="2">
    <source>
        <dbReference type="ARBA" id="ARBA00006859"/>
    </source>
</evidence>
<feature type="transmembrane region" description="Helical" evidence="8">
    <location>
        <begin position="298"/>
        <end position="317"/>
    </location>
</feature>
<name>A0A7R9I946_9NEOP</name>
<sequence>MADTVQDLLQNVKENLTENATNTTSKIPATPEGMAVAYGSLVIMALFPIFFGSFRSVKHHKEQKVLYQESGEKPETMSHKEALMFPFMASIALFGLYIFFQIFSKEYINMLLTGYFFFLGVLALSHLLRKNVNSPVISSLVPAAIPNIPFHLHFKQGGPEGDVDLINYHFSSHDIVCLVCCSLVGAWYIIKKVSRKWKKNMIKLLYQYLSVCLYLCGISQHWIANNLFGLAFAINGVELLNLNNVVTGCILLIGLFFYDVFWVFGTDVMVTVAKSFEAPIKLVFPQDLLEQGLSANNFAMLGLGDIVIPGIFIALLLRFDTSLKRSTNMYFNVTFGAYFLGLMATILIMHLFKHAQPALLYLVPACLGAPLGVALLRGDIKALFQYEDHPAEKPDTAAEVTQDTKKDK</sequence>
<feature type="transmembrane region" description="Helical" evidence="8">
    <location>
        <begin position="108"/>
        <end position="128"/>
    </location>
</feature>
<keyword evidence="3 8" id="KW-0812">Transmembrane</keyword>
<dbReference type="AlphaFoldDB" id="A0A7R9I946"/>
<dbReference type="InterPro" id="IPR006639">
    <property type="entry name" value="Preselin/SPP"/>
</dbReference>
<keyword evidence="5" id="KW-0256">Endoplasmic reticulum</keyword>
<dbReference type="GO" id="GO:0042500">
    <property type="term" value="F:aspartic endopeptidase activity, intramembrane cleaving"/>
    <property type="evidence" value="ECO:0007669"/>
    <property type="project" value="InterPro"/>
</dbReference>